<feature type="transmembrane region" description="Helical" evidence="8">
    <location>
        <begin position="209"/>
        <end position="225"/>
    </location>
</feature>
<feature type="transmembrane region" description="Helical" evidence="8">
    <location>
        <begin position="42"/>
        <end position="61"/>
    </location>
</feature>
<keyword evidence="4" id="KW-1003">Cell membrane</keyword>
<evidence type="ECO:0000313" key="10">
    <source>
        <dbReference type="Proteomes" id="UP000789707"/>
    </source>
</evidence>
<keyword evidence="3" id="KW-0813">Transport</keyword>
<feature type="transmembrane region" description="Helical" evidence="8">
    <location>
        <begin position="161"/>
        <end position="179"/>
    </location>
</feature>
<organism evidence="9 10">
    <name type="scientific">Periweissella fabaria</name>
    <dbReference type="NCBI Taxonomy" id="546157"/>
    <lineage>
        <taxon>Bacteria</taxon>
        <taxon>Bacillati</taxon>
        <taxon>Bacillota</taxon>
        <taxon>Bacilli</taxon>
        <taxon>Lactobacillales</taxon>
        <taxon>Lactobacillaceae</taxon>
        <taxon>Periweissella</taxon>
    </lineage>
</organism>
<evidence type="ECO:0000256" key="4">
    <source>
        <dbReference type="ARBA" id="ARBA00022475"/>
    </source>
</evidence>
<feature type="transmembrane region" description="Helical" evidence="8">
    <location>
        <begin position="137"/>
        <end position="155"/>
    </location>
</feature>
<keyword evidence="7 8" id="KW-0472">Membrane</keyword>
<reference evidence="9 10" key="1">
    <citation type="submission" date="2021-11" db="EMBL/GenBank/DDBJ databases">
        <authorList>
            <person name="Depoorter E."/>
        </authorList>
    </citation>
    <scope>NUCLEOTIDE SEQUENCE [LARGE SCALE GENOMIC DNA]</scope>
    <source>
        <strain evidence="9 10">LMG 24289</strain>
    </source>
</reference>
<sequence>MNEHTNEPQWLKALKACLPLMISYLPIGIAAGILLKTGGFAIWMIVLVSLFVFSGGAQFLIASSIMTGTPVFTITLLLFFLELRYALLGTSLSKYLKNESKPFIFRFAFSMNDENYAVNYLKFSTDKKWSANDALMVEYFSLLSWTVGNIIGGILGTKITIDLPIVHFALTAMFLYMVTMQLKRRILFVPVIISVVVAVLAVVMLKSTLGLIVATLVAATAGYLLERYLKANYSDSAILKRIKNPRAREMEQISEAEN</sequence>
<feature type="transmembrane region" description="Helical" evidence="8">
    <location>
        <begin position="67"/>
        <end position="87"/>
    </location>
</feature>
<dbReference type="EMBL" id="CAKKNS010000004">
    <property type="protein sequence ID" value="CAH0416789.1"/>
    <property type="molecule type" value="Genomic_DNA"/>
</dbReference>
<dbReference type="PANTHER" id="PTHR34979">
    <property type="entry name" value="INNER MEMBRANE PROTEIN YGAZ"/>
    <property type="match status" value="1"/>
</dbReference>
<keyword evidence="6 8" id="KW-1133">Transmembrane helix</keyword>
<keyword evidence="5 8" id="KW-0812">Transmembrane</keyword>
<feature type="transmembrane region" description="Helical" evidence="8">
    <location>
        <begin position="186"/>
        <end position="203"/>
    </location>
</feature>
<feature type="transmembrane region" description="Helical" evidence="8">
    <location>
        <begin position="13"/>
        <end position="35"/>
    </location>
</feature>
<evidence type="ECO:0000256" key="2">
    <source>
        <dbReference type="ARBA" id="ARBA00010735"/>
    </source>
</evidence>
<dbReference type="RefSeq" id="WP_230096829.1">
    <property type="nucleotide sequence ID" value="NZ_CAKKNS010000004.1"/>
</dbReference>
<evidence type="ECO:0000256" key="5">
    <source>
        <dbReference type="ARBA" id="ARBA00022692"/>
    </source>
</evidence>
<evidence type="ECO:0000256" key="8">
    <source>
        <dbReference type="SAM" id="Phobius"/>
    </source>
</evidence>
<evidence type="ECO:0000256" key="3">
    <source>
        <dbReference type="ARBA" id="ARBA00022448"/>
    </source>
</evidence>
<comment type="caution">
    <text evidence="9">The sequence shown here is derived from an EMBL/GenBank/DDBJ whole genome shotgun (WGS) entry which is preliminary data.</text>
</comment>
<dbReference type="Proteomes" id="UP000789707">
    <property type="component" value="Unassembled WGS sequence"/>
</dbReference>
<evidence type="ECO:0000313" key="9">
    <source>
        <dbReference type="EMBL" id="CAH0416789.1"/>
    </source>
</evidence>
<dbReference type="InterPro" id="IPR011606">
    <property type="entry name" value="Brnchd-chn_aa_trnsp_permease"/>
</dbReference>
<dbReference type="Pfam" id="PF03591">
    <property type="entry name" value="AzlC"/>
    <property type="match status" value="1"/>
</dbReference>
<evidence type="ECO:0000256" key="1">
    <source>
        <dbReference type="ARBA" id="ARBA00004651"/>
    </source>
</evidence>
<evidence type="ECO:0000256" key="7">
    <source>
        <dbReference type="ARBA" id="ARBA00023136"/>
    </source>
</evidence>
<name>A0ABN8BJJ2_9LACO</name>
<protein>
    <submittedName>
        <fullName evidence="9">Inner membrane protein YgaZ</fullName>
    </submittedName>
</protein>
<accession>A0ABN8BJJ2</accession>
<evidence type="ECO:0000256" key="6">
    <source>
        <dbReference type="ARBA" id="ARBA00022989"/>
    </source>
</evidence>
<comment type="subcellular location">
    <subcellularLocation>
        <location evidence="1">Cell membrane</location>
        <topology evidence="1">Multi-pass membrane protein</topology>
    </subcellularLocation>
</comment>
<proteinExistence type="inferred from homology"/>
<dbReference type="PANTHER" id="PTHR34979:SF1">
    <property type="entry name" value="INNER MEMBRANE PROTEIN YGAZ"/>
    <property type="match status" value="1"/>
</dbReference>
<keyword evidence="10" id="KW-1185">Reference proteome</keyword>
<comment type="similarity">
    <text evidence="2">Belongs to the AzlC family.</text>
</comment>
<gene>
    <name evidence="9" type="primary">ygaZ</name>
    <name evidence="9" type="ORF">WFA24289_01102</name>
</gene>